<dbReference type="GO" id="GO:0016705">
    <property type="term" value="F:oxidoreductase activity, acting on paired donors, with incorporation or reduction of molecular oxygen"/>
    <property type="evidence" value="ECO:0007669"/>
    <property type="project" value="InterPro"/>
</dbReference>
<dbReference type="InterPro" id="IPR050121">
    <property type="entry name" value="Cytochrome_P450_monoxygenase"/>
</dbReference>
<keyword evidence="3 4" id="KW-0479">Metal-binding</keyword>
<keyword evidence="4" id="KW-0503">Monooxygenase</keyword>
<comment type="cofactor">
    <cofactor evidence="1 3">
        <name>heme</name>
        <dbReference type="ChEBI" id="CHEBI:30413"/>
    </cofactor>
</comment>
<dbReference type="PROSITE" id="PS00086">
    <property type="entry name" value="CYTOCHROME_P450"/>
    <property type="match status" value="1"/>
</dbReference>
<organism evidence="5">
    <name type="scientific">uncultured Solirubrobacteraceae bacterium</name>
    <dbReference type="NCBI Taxonomy" id="1162706"/>
    <lineage>
        <taxon>Bacteria</taxon>
        <taxon>Bacillati</taxon>
        <taxon>Actinomycetota</taxon>
        <taxon>Thermoleophilia</taxon>
        <taxon>Solirubrobacterales</taxon>
        <taxon>Solirubrobacteraceae</taxon>
        <taxon>environmental samples</taxon>
    </lineage>
</organism>
<dbReference type="PANTHER" id="PTHR24305:SF166">
    <property type="entry name" value="CYTOCHROME P450 12A4, MITOCHONDRIAL-RELATED"/>
    <property type="match status" value="1"/>
</dbReference>
<dbReference type="AlphaFoldDB" id="A0A6J4TUH8"/>
<evidence type="ECO:0000256" key="3">
    <source>
        <dbReference type="PIRSR" id="PIRSR602401-1"/>
    </source>
</evidence>
<proteinExistence type="inferred from homology"/>
<dbReference type="InterPro" id="IPR002401">
    <property type="entry name" value="Cyt_P450_E_grp-I"/>
</dbReference>
<comment type="similarity">
    <text evidence="2 4">Belongs to the cytochrome P450 family.</text>
</comment>
<dbReference type="GO" id="GO:0004497">
    <property type="term" value="F:monooxygenase activity"/>
    <property type="evidence" value="ECO:0007669"/>
    <property type="project" value="UniProtKB-KW"/>
</dbReference>
<dbReference type="PRINTS" id="PR00385">
    <property type="entry name" value="P450"/>
</dbReference>
<feature type="binding site" description="axial binding residue" evidence="3">
    <location>
        <position position="381"/>
    </location>
    <ligand>
        <name>heme</name>
        <dbReference type="ChEBI" id="CHEBI:30413"/>
    </ligand>
    <ligandPart>
        <name>Fe</name>
        <dbReference type="ChEBI" id="CHEBI:18248"/>
    </ligandPart>
</feature>
<dbReference type="PRINTS" id="PR00463">
    <property type="entry name" value="EP450I"/>
</dbReference>
<gene>
    <name evidence="5" type="ORF">AVDCRST_MAG30-3752</name>
</gene>
<dbReference type="EMBL" id="CADCVS010000496">
    <property type="protein sequence ID" value="CAA9530767.1"/>
    <property type="molecule type" value="Genomic_DNA"/>
</dbReference>
<evidence type="ECO:0000256" key="2">
    <source>
        <dbReference type="ARBA" id="ARBA00010617"/>
    </source>
</evidence>
<dbReference type="InterPro" id="IPR001128">
    <property type="entry name" value="Cyt_P450"/>
</dbReference>
<reference evidence="5" key="1">
    <citation type="submission" date="2020-02" db="EMBL/GenBank/DDBJ databases">
        <authorList>
            <person name="Meier V. D."/>
        </authorList>
    </citation>
    <scope>NUCLEOTIDE SEQUENCE</scope>
    <source>
        <strain evidence="5">AVDCRST_MAG30</strain>
    </source>
</reference>
<dbReference type="Gene3D" id="1.10.630.10">
    <property type="entry name" value="Cytochrome P450"/>
    <property type="match status" value="1"/>
</dbReference>
<keyword evidence="4" id="KW-0560">Oxidoreductase</keyword>
<name>A0A6J4TUH8_9ACTN</name>
<dbReference type="InterPro" id="IPR036396">
    <property type="entry name" value="Cyt_P450_sf"/>
</dbReference>
<dbReference type="GO" id="GO:0005506">
    <property type="term" value="F:iron ion binding"/>
    <property type="evidence" value="ECO:0007669"/>
    <property type="project" value="InterPro"/>
</dbReference>
<evidence type="ECO:0000256" key="1">
    <source>
        <dbReference type="ARBA" id="ARBA00001971"/>
    </source>
</evidence>
<keyword evidence="3 4" id="KW-0349">Heme</keyword>
<accession>A0A6J4TUH8</accession>
<evidence type="ECO:0000256" key="4">
    <source>
        <dbReference type="RuleBase" id="RU000461"/>
    </source>
</evidence>
<dbReference type="InterPro" id="IPR017972">
    <property type="entry name" value="Cyt_P450_CS"/>
</dbReference>
<dbReference type="PANTHER" id="PTHR24305">
    <property type="entry name" value="CYTOCHROME P450"/>
    <property type="match status" value="1"/>
</dbReference>
<sequence>MSTPQVPPGPRYPRPLQTMGWLKRPGPWMERCRDRYGDAFTIRIANEGEWVLMSHPDAVREIFTGDPALLHAGKANRILLPFLGPDSVLLLDGASHLRQRKLLLPPFHGDRMRRYESLMVGLAEREVATWPEGDPLTLMPRMQALTMEVILRAVFGLREGERLERMRSALTRMLDYATRPSSFVLMASLGPERFGTLPMLRKVLAPVDELLFAEIRERRAAGGLADQDDIMSLLLQATHEDGAPMSDAELRDELITLLLAGHETTATSLAWALERLLHHPAAWDRLRDEAASGETAYIDATVKETLRLRPVFPVVVRELQEPMEIAGHLLPAGVRVAPCIYLMHRRPELYPEPEAFRPERFLDQTPGTYTWIPFGGGIRRCLGASFAMFEMSTVLGVIARSANLRASRPDHGERVLRRAIMLTPEHGAEAVREPVLA</sequence>
<protein>
    <submittedName>
        <fullName evidence="5">Cytochrome P450</fullName>
    </submittedName>
</protein>
<evidence type="ECO:0000313" key="5">
    <source>
        <dbReference type="EMBL" id="CAA9530767.1"/>
    </source>
</evidence>
<dbReference type="SUPFAM" id="SSF48264">
    <property type="entry name" value="Cytochrome P450"/>
    <property type="match status" value="1"/>
</dbReference>
<dbReference type="Pfam" id="PF00067">
    <property type="entry name" value="p450"/>
    <property type="match status" value="1"/>
</dbReference>
<keyword evidence="3 4" id="KW-0408">Iron</keyword>
<dbReference type="CDD" id="cd11053">
    <property type="entry name" value="CYP110-like"/>
    <property type="match status" value="1"/>
</dbReference>
<dbReference type="GO" id="GO:0020037">
    <property type="term" value="F:heme binding"/>
    <property type="evidence" value="ECO:0007669"/>
    <property type="project" value="InterPro"/>
</dbReference>